<dbReference type="Proteomes" id="UP000298030">
    <property type="component" value="Unassembled WGS sequence"/>
</dbReference>
<sequence>MGTWALIRPQRGATRCPRILPNAQQEGPRQYDDQYTLSEKEHLSRPSFHTQRVTPSVTLIWSSTAPAFPHTSLNALHMTFCYLSRTQQIVQFKGAPSSTGSPPCLMGPLARPLPS</sequence>
<feature type="region of interest" description="Disordered" evidence="1">
    <location>
        <begin position="94"/>
        <end position="115"/>
    </location>
</feature>
<comment type="caution">
    <text evidence="2">The sequence shown here is derived from an EMBL/GenBank/DDBJ whole genome shotgun (WGS) entry which is preliminary data.</text>
</comment>
<proteinExistence type="predicted"/>
<dbReference type="EMBL" id="QPFP01000004">
    <property type="protein sequence ID" value="TEB37393.1"/>
    <property type="molecule type" value="Genomic_DNA"/>
</dbReference>
<protein>
    <submittedName>
        <fullName evidence="2">Uncharacterized protein</fullName>
    </submittedName>
</protein>
<evidence type="ECO:0000256" key="1">
    <source>
        <dbReference type="SAM" id="MobiDB-lite"/>
    </source>
</evidence>
<name>A0A4Y7TT86_COPMI</name>
<keyword evidence="3" id="KW-1185">Reference proteome</keyword>
<evidence type="ECO:0000313" key="3">
    <source>
        <dbReference type="Proteomes" id="UP000298030"/>
    </source>
</evidence>
<organism evidence="2 3">
    <name type="scientific">Coprinellus micaceus</name>
    <name type="common">Glistening ink-cap mushroom</name>
    <name type="synonym">Coprinus micaceus</name>
    <dbReference type="NCBI Taxonomy" id="71717"/>
    <lineage>
        <taxon>Eukaryota</taxon>
        <taxon>Fungi</taxon>
        <taxon>Dikarya</taxon>
        <taxon>Basidiomycota</taxon>
        <taxon>Agaricomycotina</taxon>
        <taxon>Agaricomycetes</taxon>
        <taxon>Agaricomycetidae</taxon>
        <taxon>Agaricales</taxon>
        <taxon>Agaricineae</taxon>
        <taxon>Psathyrellaceae</taxon>
        <taxon>Coprinellus</taxon>
    </lineage>
</organism>
<reference evidence="2 3" key="1">
    <citation type="journal article" date="2019" name="Nat. Ecol. Evol.">
        <title>Megaphylogeny resolves global patterns of mushroom evolution.</title>
        <authorList>
            <person name="Varga T."/>
            <person name="Krizsan K."/>
            <person name="Foldi C."/>
            <person name="Dima B."/>
            <person name="Sanchez-Garcia M."/>
            <person name="Sanchez-Ramirez S."/>
            <person name="Szollosi G.J."/>
            <person name="Szarkandi J.G."/>
            <person name="Papp V."/>
            <person name="Albert L."/>
            <person name="Andreopoulos W."/>
            <person name="Angelini C."/>
            <person name="Antonin V."/>
            <person name="Barry K.W."/>
            <person name="Bougher N.L."/>
            <person name="Buchanan P."/>
            <person name="Buyck B."/>
            <person name="Bense V."/>
            <person name="Catcheside P."/>
            <person name="Chovatia M."/>
            <person name="Cooper J."/>
            <person name="Damon W."/>
            <person name="Desjardin D."/>
            <person name="Finy P."/>
            <person name="Geml J."/>
            <person name="Haridas S."/>
            <person name="Hughes K."/>
            <person name="Justo A."/>
            <person name="Karasinski D."/>
            <person name="Kautmanova I."/>
            <person name="Kiss B."/>
            <person name="Kocsube S."/>
            <person name="Kotiranta H."/>
            <person name="LaButti K.M."/>
            <person name="Lechner B.E."/>
            <person name="Liimatainen K."/>
            <person name="Lipzen A."/>
            <person name="Lukacs Z."/>
            <person name="Mihaltcheva S."/>
            <person name="Morgado L.N."/>
            <person name="Niskanen T."/>
            <person name="Noordeloos M.E."/>
            <person name="Ohm R.A."/>
            <person name="Ortiz-Santana B."/>
            <person name="Ovrebo C."/>
            <person name="Racz N."/>
            <person name="Riley R."/>
            <person name="Savchenko A."/>
            <person name="Shiryaev A."/>
            <person name="Soop K."/>
            <person name="Spirin V."/>
            <person name="Szebenyi C."/>
            <person name="Tomsovsky M."/>
            <person name="Tulloss R.E."/>
            <person name="Uehling J."/>
            <person name="Grigoriev I.V."/>
            <person name="Vagvolgyi C."/>
            <person name="Papp T."/>
            <person name="Martin F.M."/>
            <person name="Miettinen O."/>
            <person name="Hibbett D.S."/>
            <person name="Nagy L.G."/>
        </authorList>
    </citation>
    <scope>NUCLEOTIDE SEQUENCE [LARGE SCALE GENOMIC DNA]</scope>
    <source>
        <strain evidence="2 3">FP101781</strain>
    </source>
</reference>
<dbReference type="AlphaFoldDB" id="A0A4Y7TT86"/>
<accession>A0A4Y7TT86</accession>
<gene>
    <name evidence="2" type="ORF">FA13DRAFT_1726480</name>
</gene>
<evidence type="ECO:0000313" key="2">
    <source>
        <dbReference type="EMBL" id="TEB37393.1"/>
    </source>
</evidence>